<keyword evidence="5" id="KW-0539">Nucleus</keyword>
<evidence type="ECO:0000256" key="6">
    <source>
        <dbReference type="SAM" id="MobiDB-lite"/>
    </source>
</evidence>
<evidence type="ECO:0000256" key="2">
    <source>
        <dbReference type="ARBA" id="ARBA00023015"/>
    </source>
</evidence>
<keyword evidence="2" id="KW-0805">Transcription regulation</keyword>
<evidence type="ECO:0000256" key="1">
    <source>
        <dbReference type="ARBA" id="ARBA00004123"/>
    </source>
</evidence>
<dbReference type="PANTHER" id="PTHR47540">
    <property type="entry name" value="THIAMINE REPRESSIBLE GENES REGULATORY PROTEIN THI5"/>
    <property type="match status" value="1"/>
</dbReference>
<dbReference type="GO" id="GO:0008270">
    <property type="term" value="F:zinc ion binding"/>
    <property type="evidence" value="ECO:0007669"/>
    <property type="project" value="InterPro"/>
</dbReference>
<dbReference type="SUPFAM" id="SSF57701">
    <property type="entry name" value="Zn2/Cys6 DNA-binding domain"/>
    <property type="match status" value="1"/>
</dbReference>
<evidence type="ECO:0000256" key="4">
    <source>
        <dbReference type="ARBA" id="ARBA00023163"/>
    </source>
</evidence>
<dbReference type="PROSITE" id="PS50048">
    <property type="entry name" value="ZN2_CY6_FUNGAL_2"/>
    <property type="match status" value="1"/>
</dbReference>
<accession>B6QN93</accession>
<keyword evidence="9" id="KW-1185">Reference proteome</keyword>
<keyword evidence="3" id="KW-0238">DNA-binding</keyword>
<comment type="subcellular location">
    <subcellularLocation>
        <location evidence="1">Nucleus</location>
    </subcellularLocation>
</comment>
<feature type="compositionally biased region" description="Low complexity" evidence="6">
    <location>
        <begin position="88"/>
        <end position="113"/>
    </location>
</feature>
<dbReference type="HOGENOM" id="CLU_616922_0_0_1"/>
<dbReference type="GO" id="GO:0045944">
    <property type="term" value="P:positive regulation of transcription by RNA polymerase II"/>
    <property type="evidence" value="ECO:0007669"/>
    <property type="project" value="TreeGrafter"/>
</dbReference>
<name>B6QN93_TALMQ</name>
<evidence type="ECO:0000256" key="3">
    <source>
        <dbReference type="ARBA" id="ARBA00023125"/>
    </source>
</evidence>
<reference evidence="9" key="1">
    <citation type="journal article" date="2015" name="Genome Announc.">
        <title>Genome sequence of the AIDS-associated pathogen Penicillium marneffei (ATCC18224) and its near taxonomic relative Talaromyces stipitatus (ATCC10500).</title>
        <authorList>
            <person name="Nierman W.C."/>
            <person name="Fedorova-Abrams N.D."/>
            <person name="Andrianopoulos A."/>
        </authorList>
    </citation>
    <scope>NUCLEOTIDE SEQUENCE [LARGE SCALE GENOMIC DNA]</scope>
    <source>
        <strain evidence="9">ATCC 18224 / CBS 334.59 / QM 7333</strain>
    </source>
</reference>
<dbReference type="Proteomes" id="UP000001294">
    <property type="component" value="Unassembled WGS sequence"/>
</dbReference>
<feature type="region of interest" description="Disordered" evidence="6">
    <location>
        <begin position="366"/>
        <end position="387"/>
    </location>
</feature>
<evidence type="ECO:0000256" key="5">
    <source>
        <dbReference type="ARBA" id="ARBA00023242"/>
    </source>
</evidence>
<dbReference type="PhylomeDB" id="B6QN93"/>
<dbReference type="SMART" id="SM00066">
    <property type="entry name" value="GAL4"/>
    <property type="match status" value="1"/>
</dbReference>
<feature type="compositionally biased region" description="Polar residues" evidence="6">
    <location>
        <begin position="375"/>
        <end position="387"/>
    </location>
</feature>
<dbReference type="VEuPathDB" id="FungiDB:PMAA_061760"/>
<gene>
    <name evidence="8" type="ORF">PMAA_061760</name>
</gene>
<dbReference type="GO" id="GO:0005634">
    <property type="term" value="C:nucleus"/>
    <property type="evidence" value="ECO:0007669"/>
    <property type="project" value="UniProtKB-SubCell"/>
</dbReference>
<sequence>MHQPRLRSACDVCHQAKVRCSGTLPCLKCSESGSLCFYSLAKRLGRPPAVEKNSISSPSTSPYQQAVGALPPTDKPIMKVPPQSPVIGSRSSGSKSKWSLNETTTTTSSSSSSPIPTLTRKQQQSVETTMLFTNNQMPLLQSSPDIFSTWSMMDTEDSSNDASFETEDRIISKLNEANPESWITSPHNYSCTIAPGWQPPLLPALPDKDPSLDPQKLKSCHWAPEATKPVHEPKSDMAVQMSLDAIDGTTTPLAAADVLYFPALEMSIVNENDGSASNDTSDAGCTCLQQQTELLCKLKTSRRGKQQQQQQSFNCLLVCAQDAFCVWDKLIECNTCAQNKDQEVLVLAVMCIRVLLSQIRHANWTSGDDDRDSVDSFNNRPQSGASPQLEISSDALRLQIRFGEYEVVGADKLEMLDVLRSSILRKIETTLMSLTDILERRKTA</sequence>
<dbReference type="Gene3D" id="4.10.240.10">
    <property type="entry name" value="Zn(2)-C6 fungal-type DNA-binding domain"/>
    <property type="match status" value="1"/>
</dbReference>
<dbReference type="InterPro" id="IPR036864">
    <property type="entry name" value="Zn2-C6_fun-type_DNA-bd_sf"/>
</dbReference>
<dbReference type="AlphaFoldDB" id="B6QN93"/>
<dbReference type="GO" id="GO:0000981">
    <property type="term" value="F:DNA-binding transcription factor activity, RNA polymerase II-specific"/>
    <property type="evidence" value="ECO:0007669"/>
    <property type="project" value="InterPro"/>
</dbReference>
<keyword evidence="4" id="KW-0804">Transcription</keyword>
<evidence type="ECO:0000259" key="7">
    <source>
        <dbReference type="PROSITE" id="PS50048"/>
    </source>
</evidence>
<dbReference type="EMBL" id="DS995903">
    <property type="protein sequence ID" value="EEA22398.1"/>
    <property type="molecule type" value="Genomic_DNA"/>
</dbReference>
<dbReference type="InterPro" id="IPR001138">
    <property type="entry name" value="Zn2Cys6_DnaBD"/>
</dbReference>
<feature type="region of interest" description="Disordered" evidence="6">
    <location>
        <begin position="49"/>
        <end position="124"/>
    </location>
</feature>
<feature type="compositionally biased region" description="Polar residues" evidence="6">
    <location>
        <begin position="53"/>
        <end position="64"/>
    </location>
</feature>
<protein>
    <recommendedName>
        <fullName evidence="7">Zn(2)-C6 fungal-type domain-containing protein</fullName>
    </recommendedName>
</protein>
<feature type="compositionally biased region" description="Polar residues" evidence="6">
    <location>
        <begin position="114"/>
        <end position="124"/>
    </location>
</feature>
<dbReference type="PROSITE" id="PS00463">
    <property type="entry name" value="ZN2_CY6_FUNGAL_1"/>
    <property type="match status" value="1"/>
</dbReference>
<organism evidence="8 9">
    <name type="scientific">Talaromyces marneffei (strain ATCC 18224 / CBS 334.59 / QM 7333)</name>
    <name type="common">Penicillium marneffei</name>
    <dbReference type="NCBI Taxonomy" id="441960"/>
    <lineage>
        <taxon>Eukaryota</taxon>
        <taxon>Fungi</taxon>
        <taxon>Dikarya</taxon>
        <taxon>Ascomycota</taxon>
        <taxon>Pezizomycotina</taxon>
        <taxon>Eurotiomycetes</taxon>
        <taxon>Eurotiomycetidae</taxon>
        <taxon>Eurotiales</taxon>
        <taxon>Trichocomaceae</taxon>
        <taxon>Talaromyces</taxon>
        <taxon>Talaromyces sect. Talaromyces</taxon>
    </lineage>
</organism>
<evidence type="ECO:0000313" key="9">
    <source>
        <dbReference type="Proteomes" id="UP000001294"/>
    </source>
</evidence>
<dbReference type="Pfam" id="PF00172">
    <property type="entry name" value="Zn_clus"/>
    <property type="match status" value="1"/>
</dbReference>
<dbReference type="GO" id="GO:0043565">
    <property type="term" value="F:sequence-specific DNA binding"/>
    <property type="evidence" value="ECO:0007669"/>
    <property type="project" value="TreeGrafter"/>
</dbReference>
<dbReference type="CDD" id="cd00067">
    <property type="entry name" value="GAL4"/>
    <property type="match status" value="1"/>
</dbReference>
<evidence type="ECO:0000313" key="8">
    <source>
        <dbReference type="EMBL" id="EEA22398.1"/>
    </source>
</evidence>
<feature type="domain" description="Zn(2)-C6 fungal-type" evidence="7">
    <location>
        <begin position="9"/>
        <end position="38"/>
    </location>
</feature>
<proteinExistence type="predicted"/>
<dbReference type="InterPro" id="IPR051711">
    <property type="entry name" value="Stress_Response_Reg"/>
</dbReference>
<dbReference type="PANTHER" id="PTHR47540:SF2">
    <property type="entry name" value="ZN(II)2CYS6 TRANSCRIPTION FACTOR (EUROFUNG)"/>
    <property type="match status" value="1"/>
</dbReference>